<dbReference type="EMBL" id="FQZG01000006">
    <property type="protein sequence ID" value="SHI44118.1"/>
    <property type="molecule type" value="Genomic_DNA"/>
</dbReference>
<keyword evidence="3 5" id="KW-1133">Transmembrane helix</keyword>
<feature type="transmembrane region" description="Helical" evidence="5">
    <location>
        <begin position="660"/>
        <end position="685"/>
    </location>
</feature>
<reference evidence="6 7" key="1">
    <citation type="submission" date="2016-11" db="EMBL/GenBank/DDBJ databases">
        <authorList>
            <person name="Jaros S."/>
            <person name="Januszkiewicz K."/>
            <person name="Wedrychowicz H."/>
        </authorList>
    </citation>
    <scope>NUCLEOTIDE SEQUENCE [LARGE SCALE GENOMIC DNA]</scope>
    <source>
        <strain evidence="6 7">DSM 12906</strain>
    </source>
</reference>
<dbReference type="OrthoDB" id="9811483at2"/>
<evidence type="ECO:0000256" key="1">
    <source>
        <dbReference type="ARBA" id="ARBA00004141"/>
    </source>
</evidence>
<name>A0A1M6B6B6_9ACTN</name>
<evidence type="ECO:0000256" key="4">
    <source>
        <dbReference type="ARBA" id="ARBA00023136"/>
    </source>
</evidence>
<dbReference type="STRING" id="1123357.SAMN02745244_00350"/>
<keyword evidence="2 5" id="KW-0812">Transmembrane</keyword>
<comment type="subcellular location">
    <subcellularLocation>
        <location evidence="1">Membrane</location>
        <topology evidence="1">Multi-pass membrane protein</topology>
    </subcellularLocation>
</comment>
<feature type="transmembrane region" description="Helical" evidence="5">
    <location>
        <begin position="619"/>
        <end position="639"/>
    </location>
</feature>
<dbReference type="Proteomes" id="UP000184512">
    <property type="component" value="Unassembled WGS sequence"/>
</dbReference>
<accession>A0A1M6B6B6</accession>
<sequence>MTTTNRNWVQLVALALVPLLAALALIGLVGARADSAVSAAVVNLDEPVTVNGQYIPMGRQFAAAIIDRDGDNIDWTLADAPSAASGLKTGKYSVVVTIPKDFSAAATSFSANDAETAKQATIGVQVSENAPVTDAQVAQEISRLAVDTINSTLTSGYLDGIYVGFNTVGEQFTTIVDGAGQLHDGATQLADGVEAATQGATQLSAGMAQLQDNGPLLVDGGNELVDGIGDLLDGTAQLDDGADQLADGVGQFASQTPQLVGGVEQLAEGADQLLGNLPAFANGSAAAIGGVTELRKGLDAVIAGLEGAGVGDLSGLDQLASGAKGVQQGAAGLSSGLQQVSGALGGYSQGQLDDTARGVIAGVNAQFQCPVADPQTCAQLEAVFAQGVGAGFQAGTGVAAGMLTTSDPATGQSLVSGAGALATGAGQLSDGVGAAVEGLGGVGDQLGSLNDGLTKLRDGAATIETQAAPLVANAPAIAAGATELNTGIQQLGTQVGALPDGVNQLSTGARQLADGVAELDTGVGTLREGASTYVDGVSAFVDGVGSAADGTSDLTDGMVELSAGATKLSDGIGTFATELAKGADQVPSYSQNDREQLSKVVSSPVERTDSLATSTQVPLVSLLLLSGLWLGALAAFTVYRPVPRDVVASREPSVMLWLKSLWLPAAIVGGQALVLGIVGGVVLDLGVGKTIALMGVLVLLGASFVLANHALAGWLGHAGRAVSVLLLVLTIGVGISSSLAWLGPVAAVSPLQNGLELVRTWLSGGSGEVGIAAVSVLMFIVAAALSFLSISSRRRLSVDRFRQRLTRAA</sequence>
<keyword evidence="7" id="KW-1185">Reference proteome</keyword>
<evidence type="ECO:0000256" key="5">
    <source>
        <dbReference type="SAM" id="Phobius"/>
    </source>
</evidence>
<gene>
    <name evidence="6" type="ORF">SAMN02745244_00350</name>
</gene>
<dbReference type="PANTHER" id="PTHR43077">
    <property type="entry name" value="TRANSPORT PERMEASE YVFS-RELATED"/>
    <property type="match status" value="1"/>
</dbReference>
<dbReference type="RefSeq" id="WP_073185848.1">
    <property type="nucleotide sequence ID" value="NZ_FQZG01000006.1"/>
</dbReference>
<dbReference type="Gene3D" id="1.10.287.950">
    <property type="entry name" value="Methyl-accepting chemotaxis protein"/>
    <property type="match status" value="1"/>
</dbReference>
<dbReference type="AlphaFoldDB" id="A0A1M6B6B6"/>
<organism evidence="6 7">
    <name type="scientific">Tessaracoccus bendigoensis DSM 12906</name>
    <dbReference type="NCBI Taxonomy" id="1123357"/>
    <lineage>
        <taxon>Bacteria</taxon>
        <taxon>Bacillati</taxon>
        <taxon>Actinomycetota</taxon>
        <taxon>Actinomycetes</taxon>
        <taxon>Propionibacteriales</taxon>
        <taxon>Propionibacteriaceae</taxon>
        <taxon>Tessaracoccus</taxon>
    </lineage>
</organism>
<keyword evidence="4 5" id="KW-0472">Membrane</keyword>
<dbReference type="GO" id="GO:0016020">
    <property type="term" value="C:membrane"/>
    <property type="evidence" value="ECO:0007669"/>
    <property type="project" value="UniProtKB-SubCell"/>
</dbReference>
<feature type="transmembrane region" description="Helical" evidence="5">
    <location>
        <begin position="691"/>
        <end position="712"/>
    </location>
</feature>
<feature type="transmembrane region" description="Helical" evidence="5">
    <location>
        <begin position="724"/>
        <end position="749"/>
    </location>
</feature>
<protein>
    <submittedName>
        <fullName evidence="6">Putative membrane protein</fullName>
    </submittedName>
</protein>
<dbReference type="InterPro" id="IPR023908">
    <property type="entry name" value="xxxLxxG_rpt"/>
</dbReference>
<feature type="transmembrane region" description="Helical" evidence="5">
    <location>
        <begin position="769"/>
        <end position="790"/>
    </location>
</feature>
<evidence type="ECO:0000256" key="3">
    <source>
        <dbReference type="ARBA" id="ARBA00022989"/>
    </source>
</evidence>
<evidence type="ECO:0000256" key="2">
    <source>
        <dbReference type="ARBA" id="ARBA00022692"/>
    </source>
</evidence>
<dbReference type="NCBIfam" id="TIGR03057">
    <property type="entry name" value="xxxLxxG_by_4"/>
    <property type="match status" value="5"/>
</dbReference>
<proteinExistence type="predicted"/>
<dbReference type="InterPro" id="IPR051328">
    <property type="entry name" value="T7SS_ABC-Transporter"/>
</dbReference>
<evidence type="ECO:0000313" key="7">
    <source>
        <dbReference type="Proteomes" id="UP000184512"/>
    </source>
</evidence>
<dbReference type="PANTHER" id="PTHR43077:SF10">
    <property type="entry name" value="TRANSPORT PERMEASE PROTEIN"/>
    <property type="match status" value="1"/>
</dbReference>
<evidence type="ECO:0000313" key="6">
    <source>
        <dbReference type="EMBL" id="SHI44118.1"/>
    </source>
</evidence>